<keyword evidence="5" id="KW-0175">Coiled coil</keyword>
<dbReference type="Proteomes" id="UP000054408">
    <property type="component" value="Unassembled WGS sequence"/>
</dbReference>
<dbReference type="PANTHER" id="PTHR12308">
    <property type="entry name" value="ANOCTAMIN"/>
    <property type="match status" value="1"/>
</dbReference>
<dbReference type="GO" id="GO:0016020">
    <property type="term" value="C:membrane"/>
    <property type="evidence" value="ECO:0007669"/>
    <property type="project" value="UniProtKB-SubCell"/>
</dbReference>
<evidence type="ECO:0000256" key="4">
    <source>
        <dbReference type="ARBA" id="ARBA00023136"/>
    </source>
</evidence>
<feature type="region of interest" description="Disordered" evidence="6">
    <location>
        <begin position="666"/>
        <end position="714"/>
    </location>
</feature>
<feature type="transmembrane region" description="Helical" evidence="7">
    <location>
        <begin position="518"/>
        <end position="540"/>
    </location>
</feature>
<keyword evidence="3 7" id="KW-1133">Transmembrane helix</keyword>
<sequence length="1273" mass="136864">MRQSGAPWLVLVVVRSGGGAGGRLADAACAAGLEAAKVEGAGPDAGREFVLLAPPADGAAQAEVLVREARVLALDLDVPGAEVLDARGGRARELMLMLRAVGELPVMAELRAGQAVEDVVPLHDGERPQPVAVLDDDALDDIREYYGEALGFYFGWLGHLNAWLVPLACLGLAAWLCDPEPSIHHSRVAPLFAFVAMAWGVAFVSGWGVRAGDLALRWQTLFHVPRSRVSPTFMGQLRTSPVTGEQELYFSPMRRLRRQTVSLVVTLALLCAAVATMVCSLNLQGYVVDAESWAYVPWLARFAAPGRLLDPEGWLFFVPVVAHSLVISWLNSVYRRVAGRLTEYENYATEGEAANALVLKRVFFELADAFLPLAYIAFVRFDLGVLQAELVALYLSDEARRVIVESVVPVMSTRVSEWWLGIDDDVDDDGVVALEEKLVAQWRLPVHDVFDDYLEMVLQYAYVLLFATAFPAAGAVALASNLVEGASDIWKLAHAYRRPAPQLASGIGAWSKVVASMAWLAIPVNSLLICFLSSQIAALFSMLFHVEEGVLREQYTSGRLLMLHLLLVEHLALLMGLVLWWLLPRTSTAVAVARDRREWLQECAVRKLRAQHCDVANSRSSDDIRGAALEPAVPPVRLPRQEAAQVQTHTRRVVLGSRRLAVVTKTKSPAGKVAAPSNLAPPARSAAQSPPAAGGRSSPSSAQVGSTPRQRRASLGQQRLFQVGALVEAETVREAAKAAAAEVGALAAKALAAIDAVADAGLAAADASCDGDAFRCALDGALCGAPDVADLLAAGGFAVEGEDDEVERAEAQARLAQLADELDARAQDAMKLYAPMLGLLAPLARDVLELVRALGRRCNAAVMNSAAGSLRQVVDGLDRFAMLKRLSESDVAEAVMSAEAVAGACDGFEAKRRGSDWVPELIGEEAKLYRGVDQVLEVCAALGGEVAKYQNDLQAAKEALSLAMMEASDAGSEREQCVEQAFSLRRMANALEAQPPQTLVDVLDAELVRNDAARAVGAQALRSLQDEARLIVAQLAEQQASMWELAKKRALLERAKASAARRSDELKTAVATALAKAQDTEARLNARLAVASALAEAAPKVKRLAADVVAETEAVGAEQARALTRAQLALLVRKYHKTALAVFASNARIELRLQEREALLLHKQRANAAQDAEAVADASVGLGHIDDRVAHETECKAALEMELDAVARAWARAYRELEGLAPEHASSACAEERAAWEEAIGRLQAIENEYLHKSFLSDMLDASLRLQSFSMTP</sequence>
<accession>A0A0L0D3H3</accession>
<keyword evidence="10" id="KW-1185">Reference proteome</keyword>
<evidence type="ECO:0000259" key="8">
    <source>
        <dbReference type="Pfam" id="PF04547"/>
    </source>
</evidence>
<feature type="transmembrane region" description="Helical" evidence="7">
    <location>
        <begin position="261"/>
        <end position="283"/>
    </location>
</feature>
<feature type="transmembrane region" description="Helical" evidence="7">
    <location>
        <begin position="561"/>
        <end position="583"/>
    </location>
</feature>
<dbReference type="RefSeq" id="XP_013760155.1">
    <property type="nucleotide sequence ID" value="XM_013904701.1"/>
</dbReference>
<feature type="transmembrane region" description="Helical" evidence="7">
    <location>
        <begin position="188"/>
        <end position="209"/>
    </location>
</feature>
<dbReference type="Pfam" id="PF04547">
    <property type="entry name" value="Anoctamin"/>
    <property type="match status" value="1"/>
</dbReference>
<dbReference type="eggNOG" id="KOG2513">
    <property type="taxonomic scope" value="Eukaryota"/>
</dbReference>
<proteinExistence type="predicted"/>
<dbReference type="InterPro" id="IPR007632">
    <property type="entry name" value="Anoctamin"/>
</dbReference>
<feature type="transmembrane region" description="Helical" evidence="7">
    <location>
        <begin position="314"/>
        <end position="334"/>
    </location>
</feature>
<dbReference type="GeneID" id="25562925"/>
<feature type="transmembrane region" description="Helical" evidence="7">
    <location>
        <begin position="460"/>
        <end position="483"/>
    </location>
</feature>
<reference evidence="9 10" key="1">
    <citation type="submission" date="2010-05" db="EMBL/GenBank/DDBJ databases">
        <title>The Genome Sequence of Thecamonas trahens ATCC 50062.</title>
        <authorList>
            <consortium name="The Broad Institute Genome Sequencing Platform"/>
            <person name="Russ C."/>
            <person name="Cuomo C."/>
            <person name="Shea T."/>
            <person name="Young S.K."/>
            <person name="Zeng Q."/>
            <person name="Koehrsen M."/>
            <person name="Haas B."/>
            <person name="Borodovsky M."/>
            <person name="Guigo R."/>
            <person name="Alvarado L."/>
            <person name="Berlin A."/>
            <person name="Bochicchio J."/>
            <person name="Borenstein D."/>
            <person name="Chapman S."/>
            <person name="Chen Z."/>
            <person name="Freedman E."/>
            <person name="Gellesch M."/>
            <person name="Goldberg J."/>
            <person name="Griggs A."/>
            <person name="Gujja S."/>
            <person name="Heilman E."/>
            <person name="Heiman D."/>
            <person name="Hepburn T."/>
            <person name="Howarth C."/>
            <person name="Jen D."/>
            <person name="Larson L."/>
            <person name="Mehta T."/>
            <person name="Park D."/>
            <person name="Pearson M."/>
            <person name="Roberts A."/>
            <person name="Saif S."/>
            <person name="Shenoy N."/>
            <person name="Sisk P."/>
            <person name="Stolte C."/>
            <person name="Sykes S."/>
            <person name="Thomson T."/>
            <person name="Walk T."/>
            <person name="White J."/>
            <person name="Yandava C."/>
            <person name="Burger G."/>
            <person name="Gray M.W."/>
            <person name="Holland P.W.H."/>
            <person name="King N."/>
            <person name="Lang F.B.F."/>
            <person name="Roger A.J."/>
            <person name="Ruiz-Trillo I."/>
            <person name="Lander E."/>
            <person name="Nusbaum C."/>
        </authorList>
    </citation>
    <scope>NUCLEOTIDE SEQUENCE [LARGE SCALE GENOMIC DNA]</scope>
    <source>
        <strain evidence="9 10">ATCC 50062</strain>
    </source>
</reference>
<feature type="domain" description="Anoctamin transmembrane" evidence="8">
    <location>
        <begin position="142"/>
        <end position="596"/>
    </location>
</feature>
<evidence type="ECO:0000256" key="3">
    <source>
        <dbReference type="ARBA" id="ARBA00022989"/>
    </source>
</evidence>
<evidence type="ECO:0000313" key="10">
    <source>
        <dbReference type="Proteomes" id="UP000054408"/>
    </source>
</evidence>
<evidence type="ECO:0000313" key="9">
    <source>
        <dbReference type="EMBL" id="KNC46882.1"/>
    </source>
</evidence>
<dbReference type="InterPro" id="IPR049452">
    <property type="entry name" value="Anoctamin_TM"/>
</dbReference>
<gene>
    <name evidence="9" type="ORF">AMSG_03313</name>
</gene>
<dbReference type="OrthoDB" id="296386at2759"/>
<evidence type="ECO:0000256" key="5">
    <source>
        <dbReference type="SAM" id="Coils"/>
    </source>
</evidence>
<name>A0A0L0D3H3_THETB</name>
<feature type="transmembrane region" description="Helical" evidence="7">
    <location>
        <begin position="153"/>
        <end position="176"/>
    </location>
</feature>
<organism evidence="9 10">
    <name type="scientific">Thecamonas trahens ATCC 50062</name>
    <dbReference type="NCBI Taxonomy" id="461836"/>
    <lineage>
        <taxon>Eukaryota</taxon>
        <taxon>Apusozoa</taxon>
        <taxon>Apusomonadida</taxon>
        <taxon>Apusomonadidae</taxon>
        <taxon>Thecamonas</taxon>
    </lineage>
</organism>
<keyword evidence="4 7" id="KW-0472">Membrane</keyword>
<feature type="coiled-coil region" evidence="5">
    <location>
        <begin position="939"/>
        <end position="966"/>
    </location>
</feature>
<evidence type="ECO:0000256" key="6">
    <source>
        <dbReference type="SAM" id="MobiDB-lite"/>
    </source>
</evidence>
<comment type="subcellular location">
    <subcellularLocation>
        <location evidence="1">Membrane</location>
        <topology evidence="1">Multi-pass membrane protein</topology>
    </subcellularLocation>
</comment>
<dbReference type="GO" id="GO:0005254">
    <property type="term" value="F:chloride channel activity"/>
    <property type="evidence" value="ECO:0007669"/>
    <property type="project" value="TreeGrafter"/>
</dbReference>
<dbReference type="AlphaFoldDB" id="A0A0L0D3H3"/>
<protein>
    <recommendedName>
        <fullName evidence="8">Anoctamin transmembrane domain-containing protein</fullName>
    </recommendedName>
</protein>
<dbReference type="EMBL" id="GL349444">
    <property type="protein sequence ID" value="KNC46882.1"/>
    <property type="molecule type" value="Genomic_DNA"/>
</dbReference>
<feature type="coiled-coil region" evidence="5">
    <location>
        <begin position="799"/>
        <end position="828"/>
    </location>
</feature>
<evidence type="ECO:0000256" key="2">
    <source>
        <dbReference type="ARBA" id="ARBA00022692"/>
    </source>
</evidence>
<feature type="compositionally biased region" description="Low complexity" evidence="6">
    <location>
        <begin position="680"/>
        <end position="703"/>
    </location>
</feature>
<evidence type="ECO:0000256" key="7">
    <source>
        <dbReference type="SAM" id="Phobius"/>
    </source>
</evidence>
<keyword evidence="2 7" id="KW-0812">Transmembrane</keyword>
<evidence type="ECO:0000256" key="1">
    <source>
        <dbReference type="ARBA" id="ARBA00004141"/>
    </source>
</evidence>
<dbReference type="PANTHER" id="PTHR12308:SF73">
    <property type="entry name" value="ANOCTAMIN"/>
    <property type="match status" value="1"/>
</dbReference>